<dbReference type="SUPFAM" id="SSF53098">
    <property type="entry name" value="Ribonuclease H-like"/>
    <property type="match status" value="1"/>
</dbReference>
<dbReference type="EMBL" id="UOEH01000091">
    <property type="protein sequence ID" value="VAV92572.1"/>
    <property type="molecule type" value="Genomic_DNA"/>
</dbReference>
<evidence type="ECO:0008006" key="2">
    <source>
        <dbReference type="Google" id="ProtNLM"/>
    </source>
</evidence>
<proteinExistence type="predicted"/>
<gene>
    <name evidence="1" type="ORF">MNBD_ALPHA05-263</name>
</gene>
<accession>A0A3B0RLL5</accession>
<organism evidence="1">
    <name type="scientific">hydrothermal vent metagenome</name>
    <dbReference type="NCBI Taxonomy" id="652676"/>
    <lineage>
        <taxon>unclassified sequences</taxon>
        <taxon>metagenomes</taxon>
        <taxon>ecological metagenomes</taxon>
    </lineage>
</organism>
<sequence length="161" mass="17733">MEKIVFIDLEASGLGPASWPIEVGWCFDGGAPETMLIRPDDEWPHEAWDDHAASLHGLAYDVLKASGLAVGEVCVRLNQALEGAAVYSDAPDWDGFWLYRLFAAAGARQRFSLCDFGDLLCELPPQIVTQAVAEAKVSSPHRHRAREDVLHMKKIFELATA</sequence>
<reference evidence="1" key="1">
    <citation type="submission" date="2018-06" db="EMBL/GenBank/DDBJ databases">
        <authorList>
            <person name="Zhirakovskaya E."/>
        </authorList>
    </citation>
    <scope>NUCLEOTIDE SEQUENCE</scope>
</reference>
<dbReference type="AlphaFoldDB" id="A0A3B0RLL5"/>
<protein>
    <recommendedName>
        <fullName evidence="2">Exonuclease domain-containing protein</fullName>
    </recommendedName>
</protein>
<evidence type="ECO:0000313" key="1">
    <source>
        <dbReference type="EMBL" id="VAV92572.1"/>
    </source>
</evidence>
<dbReference type="Gene3D" id="3.30.420.10">
    <property type="entry name" value="Ribonuclease H-like superfamily/Ribonuclease H"/>
    <property type="match status" value="1"/>
</dbReference>
<dbReference type="InterPro" id="IPR036397">
    <property type="entry name" value="RNaseH_sf"/>
</dbReference>
<dbReference type="GO" id="GO:0003676">
    <property type="term" value="F:nucleic acid binding"/>
    <property type="evidence" value="ECO:0007669"/>
    <property type="project" value="InterPro"/>
</dbReference>
<dbReference type="InterPro" id="IPR012337">
    <property type="entry name" value="RNaseH-like_sf"/>
</dbReference>
<name>A0A3B0RLL5_9ZZZZ</name>